<comment type="cofactor">
    <cofactor evidence="1">
        <name>Ca(2+)</name>
        <dbReference type="ChEBI" id="CHEBI:29108"/>
    </cofactor>
</comment>
<feature type="domain" description="Glycosyl-hydrolase 97 catalytic" evidence="5">
    <location>
        <begin position="297"/>
        <end position="474"/>
    </location>
</feature>
<dbReference type="InterPro" id="IPR029486">
    <property type="entry name" value="GH97_N"/>
</dbReference>
<dbReference type="SUPFAM" id="SSF51445">
    <property type="entry name" value="(Trans)glycosidases"/>
    <property type="match status" value="1"/>
</dbReference>
<name>A0A2U2B6N6_9BACT</name>
<dbReference type="Pfam" id="PF14509">
    <property type="entry name" value="GH97_C"/>
    <property type="match status" value="1"/>
</dbReference>
<evidence type="ECO:0000313" key="8">
    <source>
        <dbReference type="EMBL" id="PWD98716.1"/>
    </source>
</evidence>
<keyword evidence="3" id="KW-0106">Calcium</keyword>
<feature type="domain" description="Glycosyl-hydrolase 97 N-terminal" evidence="6">
    <location>
        <begin position="31"/>
        <end position="279"/>
    </location>
</feature>
<dbReference type="Pfam" id="PF10566">
    <property type="entry name" value="Glyco_hydro_97"/>
    <property type="match status" value="1"/>
</dbReference>
<comment type="caution">
    <text evidence="8">The sequence shown here is derived from an EMBL/GenBank/DDBJ whole genome shotgun (WGS) entry which is preliminary data.</text>
</comment>
<feature type="signal peptide" evidence="4">
    <location>
        <begin position="1"/>
        <end position="15"/>
    </location>
</feature>
<organism evidence="8 9">
    <name type="scientific">Marinilabilia rubra</name>
    <dbReference type="NCBI Taxonomy" id="2162893"/>
    <lineage>
        <taxon>Bacteria</taxon>
        <taxon>Pseudomonadati</taxon>
        <taxon>Bacteroidota</taxon>
        <taxon>Bacteroidia</taxon>
        <taxon>Marinilabiliales</taxon>
        <taxon>Marinilabiliaceae</taxon>
        <taxon>Marinilabilia</taxon>
    </lineage>
</organism>
<feature type="domain" description="Glycosyl-hydrolase 97 C-terminal oligomerisation" evidence="7">
    <location>
        <begin position="569"/>
        <end position="669"/>
    </location>
</feature>
<evidence type="ECO:0000256" key="2">
    <source>
        <dbReference type="ARBA" id="ARBA00011245"/>
    </source>
</evidence>
<evidence type="ECO:0000259" key="5">
    <source>
        <dbReference type="Pfam" id="PF10566"/>
    </source>
</evidence>
<evidence type="ECO:0000256" key="3">
    <source>
        <dbReference type="ARBA" id="ARBA00022837"/>
    </source>
</evidence>
<evidence type="ECO:0000256" key="4">
    <source>
        <dbReference type="SAM" id="SignalP"/>
    </source>
</evidence>
<proteinExistence type="predicted"/>
<keyword evidence="9" id="KW-1185">Reference proteome</keyword>
<dbReference type="InterPro" id="IPR013785">
    <property type="entry name" value="Aldolase_TIM"/>
</dbReference>
<protein>
    <submittedName>
        <fullName evidence="8">Alpha-glucosidase</fullName>
    </submittedName>
</protein>
<dbReference type="PANTHER" id="PTHR35803">
    <property type="entry name" value="GLUCAN 1,4-ALPHA-GLUCOSIDASE SUSB-RELATED"/>
    <property type="match status" value="1"/>
</dbReference>
<dbReference type="Proteomes" id="UP000244956">
    <property type="component" value="Unassembled WGS sequence"/>
</dbReference>
<dbReference type="InterPro" id="IPR017853">
    <property type="entry name" value="GH"/>
</dbReference>
<dbReference type="Gene3D" id="3.20.20.70">
    <property type="entry name" value="Aldolase class I"/>
    <property type="match status" value="1"/>
</dbReference>
<dbReference type="AlphaFoldDB" id="A0A2U2B6N6"/>
<evidence type="ECO:0000259" key="6">
    <source>
        <dbReference type="Pfam" id="PF14508"/>
    </source>
</evidence>
<evidence type="ECO:0000313" key="9">
    <source>
        <dbReference type="Proteomes" id="UP000244956"/>
    </source>
</evidence>
<dbReference type="Pfam" id="PF14508">
    <property type="entry name" value="GH97_N"/>
    <property type="match status" value="1"/>
</dbReference>
<comment type="subunit">
    <text evidence="2">Monomer.</text>
</comment>
<dbReference type="Gene3D" id="2.70.98.10">
    <property type="match status" value="1"/>
</dbReference>
<reference evidence="8 9" key="1">
    <citation type="submission" date="2018-05" db="EMBL/GenBank/DDBJ databases">
        <title>Marinilabilia rubrum sp. nov., isolated from saltern sediment.</title>
        <authorList>
            <person name="Zhang R."/>
        </authorList>
    </citation>
    <scope>NUCLEOTIDE SEQUENCE [LARGE SCALE GENOMIC DNA]</scope>
    <source>
        <strain evidence="8 9">WTE16</strain>
    </source>
</reference>
<dbReference type="EMBL" id="QEWP01000012">
    <property type="protein sequence ID" value="PWD98716.1"/>
    <property type="molecule type" value="Genomic_DNA"/>
</dbReference>
<dbReference type="PANTHER" id="PTHR35803:SF1">
    <property type="entry name" value="GLUCAN 1,4-ALPHA-GLUCOSIDASE SUSB"/>
    <property type="match status" value="1"/>
</dbReference>
<dbReference type="GO" id="GO:0030246">
    <property type="term" value="F:carbohydrate binding"/>
    <property type="evidence" value="ECO:0007669"/>
    <property type="project" value="InterPro"/>
</dbReference>
<dbReference type="InterPro" id="IPR029483">
    <property type="entry name" value="GH97_C"/>
</dbReference>
<gene>
    <name evidence="8" type="ORF">DDZ16_14175</name>
</gene>
<dbReference type="OrthoDB" id="1109141at2"/>
<dbReference type="InterPro" id="IPR014718">
    <property type="entry name" value="GH-type_carb-bd"/>
</dbReference>
<keyword evidence="4" id="KW-0732">Signal</keyword>
<accession>A0A2U2B6N6</accession>
<evidence type="ECO:0000256" key="1">
    <source>
        <dbReference type="ARBA" id="ARBA00001913"/>
    </source>
</evidence>
<feature type="chain" id="PRO_5015668325" evidence="4">
    <location>
        <begin position="16"/>
        <end position="674"/>
    </location>
</feature>
<dbReference type="InterPro" id="IPR019563">
    <property type="entry name" value="GH97_catalytic"/>
</dbReference>
<dbReference type="InterPro" id="IPR052720">
    <property type="entry name" value="Glycosyl_hydrolase_97"/>
</dbReference>
<evidence type="ECO:0000259" key="7">
    <source>
        <dbReference type="Pfam" id="PF14509"/>
    </source>
</evidence>
<sequence>MNAFSGLRLVLFSLAAIFVGCNNSSGEVQKVNSPDGNIQLTFRVDNDTAYYSVSRQGIQIVEKSKLGFVLDEAPALNSGFEVENVETRSFSETWEQPWGEKQEILNNYNELLVHLSEKDGVKRRLDVVFRVFDDGVGFRYIFPEQENLKDFRIMDELTEFNLIGDYEAWWQPAYRPDRYEYLFNKNRLSEVTDTMHTPLTMQASDSLYLSIHEAALTDYASMTLFQDRGHSLKCDLVPWADGVKVYAEAPFSTPWRTIQVADKPGDLITSYLILNLNEPNQLEDVSWIKPAKYVGIWWEMHLNKSTWGEGPNHGATTGNVKKYIDFASENNIDGVLVEGWNLGWNTEWWKDGTGFDFTTPYPDFDIREVTDYAESKGVELVGHHETGGAVANYEAQMDSAYAFYEKYGVNYIKTGYVNPRGMNSKEWHHGQFGVRHYRKSIETAAKHHIMLDIHEPVKATGIRRTYPNAMTREGSRGMEFNAWGPNGGNPPEHETILPFTRLLGGPMDFTPGIFDIALTDMPNNQVNTTFAKQLALYVVIYSPLQMAADLPENYVDQPAFQFIREVPVDWEVTKVLNGEIGEYITIARKDRNSENWYLGSITDEEGRDLTINLDFLDSKSSYKAVLYSDGAEAHFKSNPLDLKIEEKKVTSDMSLTLHLAPGGGQAVSFEKLQD</sequence>